<dbReference type="AlphaFoldDB" id="A0A0M3J9Q5"/>
<proteinExistence type="predicted"/>
<name>A0A0M3J9Q5_ANISI</name>
<dbReference type="WBParaSite" id="ASIM_0000432401-mRNA-1">
    <property type="protein sequence ID" value="ASIM_0000432401-mRNA-1"/>
    <property type="gene ID" value="ASIM_0000432401"/>
</dbReference>
<protein>
    <submittedName>
        <fullName evidence="1">Serine/threonine protein kinase</fullName>
    </submittedName>
</protein>
<reference evidence="1" key="1">
    <citation type="submission" date="2017-02" db="UniProtKB">
        <authorList>
            <consortium name="WormBaseParasite"/>
        </authorList>
    </citation>
    <scope>IDENTIFICATION</scope>
</reference>
<evidence type="ECO:0000313" key="1">
    <source>
        <dbReference type="WBParaSite" id="ASIM_0000432401-mRNA-1"/>
    </source>
</evidence>
<sequence>LQSLVEIVHQIAVEPISTDVALLSHLLAFIAHLLQKGALQPTVDMISELIEKVLSADVTAEMRIAETDRCIVELMRNVSDLNELAILRRAERVPQ</sequence>
<accession>A0A0M3J9Q5</accession>
<organism evidence="1">
    <name type="scientific">Anisakis simplex</name>
    <name type="common">Herring worm</name>
    <dbReference type="NCBI Taxonomy" id="6269"/>
    <lineage>
        <taxon>Eukaryota</taxon>
        <taxon>Metazoa</taxon>
        <taxon>Ecdysozoa</taxon>
        <taxon>Nematoda</taxon>
        <taxon>Chromadorea</taxon>
        <taxon>Rhabditida</taxon>
        <taxon>Spirurina</taxon>
        <taxon>Ascaridomorpha</taxon>
        <taxon>Ascaridoidea</taxon>
        <taxon>Anisakidae</taxon>
        <taxon>Anisakis</taxon>
        <taxon>Anisakis simplex complex</taxon>
    </lineage>
</organism>